<keyword evidence="7 8" id="KW-0472">Membrane</keyword>
<name>A0A6P1E5P7_LENHI</name>
<dbReference type="RefSeq" id="WP_003553923.1">
    <property type="nucleotide sequence ID" value="NZ_CABKOL010000102.1"/>
</dbReference>
<reference evidence="10 11" key="1">
    <citation type="submission" date="2019-12" db="EMBL/GenBank/DDBJ databases">
        <title>Lactobacillus hilgardii FLUB.</title>
        <authorList>
            <person name="Gustaw K."/>
        </authorList>
    </citation>
    <scope>NUCLEOTIDE SEQUENCE [LARGE SCALE GENOMIC DNA]</scope>
    <source>
        <strain evidence="10 11">FLUB</strain>
    </source>
</reference>
<evidence type="ECO:0000256" key="6">
    <source>
        <dbReference type="ARBA" id="ARBA00022989"/>
    </source>
</evidence>
<feature type="transmembrane region" description="Helical" evidence="9">
    <location>
        <begin position="17"/>
        <end position="38"/>
    </location>
</feature>
<keyword evidence="3 8" id="KW-0813">Transport</keyword>
<dbReference type="PANTHER" id="PTHR38438">
    <property type="entry name" value="RIBOFLAVIN TRANSPORTER RIBU"/>
    <property type="match status" value="1"/>
</dbReference>
<evidence type="ECO:0000313" key="10">
    <source>
        <dbReference type="EMBL" id="QHB52038.1"/>
    </source>
</evidence>
<keyword evidence="4 8" id="KW-1003">Cell membrane</keyword>
<evidence type="ECO:0000256" key="9">
    <source>
        <dbReference type="SAM" id="Phobius"/>
    </source>
</evidence>
<dbReference type="InterPro" id="IPR025720">
    <property type="entry name" value="RibU"/>
</dbReference>
<evidence type="ECO:0000313" key="11">
    <source>
        <dbReference type="Proteomes" id="UP000465035"/>
    </source>
</evidence>
<keyword evidence="6 9" id="KW-1133">Transmembrane helix</keyword>
<dbReference type="GO" id="GO:0032217">
    <property type="term" value="F:riboflavin transmembrane transporter activity"/>
    <property type="evidence" value="ECO:0007669"/>
    <property type="project" value="UniProtKB-UniRule"/>
</dbReference>
<feature type="transmembrane region" description="Helical" evidence="9">
    <location>
        <begin position="50"/>
        <end position="75"/>
    </location>
</feature>
<dbReference type="AlphaFoldDB" id="A0A6P1E5P7"/>
<accession>A0A6P1E5P7</accession>
<dbReference type="EMBL" id="CP047121">
    <property type="protein sequence ID" value="QHB52038.1"/>
    <property type="molecule type" value="Genomic_DNA"/>
</dbReference>
<dbReference type="Gene3D" id="1.10.1760.20">
    <property type="match status" value="1"/>
</dbReference>
<dbReference type="SMR" id="A0A6P1E5P7"/>
<protein>
    <recommendedName>
        <fullName evidence="8">Riboflavin transporter</fullName>
    </recommendedName>
</protein>
<evidence type="ECO:0000256" key="7">
    <source>
        <dbReference type="ARBA" id="ARBA00023136"/>
    </source>
</evidence>
<proteinExistence type="inferred from homology"/>
<feature type="transmembrane region" description="Helical" evidence="9">
    <location>
        <begin position="160"/>
        <end position="183"/>
    </location>
</feature>
<comment type="similarity">
    <text evidence="2 8">Belongs to the prokaryotic riboflavin transporter (P-RFT) (TC 2.A.87) family.</text>
</comment>
<comment type="subcellular location">
    <subcellularLocation>
        <location evidence="1">Cell membrane</location>
        <topology evidence="1">Multi-pass membrane protein</topology>
    </subcellularLocation>
</comment>
<comment type="function">
    <text evidence="8">Probably a riboflavin-binding protein that interacts with the energy-coupling factor (ECF) ABC-transporter complex.</text>
</comment>
<dbReference type="PANTHER" id="PTHR38438:SF1">
    <property type="entry name" value="RIBOFLAVIN TRANSPORTER RIBU"/>
    <property type="match status" value="1"/>
</dbReference>
<evidence type="ECO:0000256" key="5">
    <source>
        <dbReference type="ARBA" id="ARBA00022692"/>
    </source>
</evidence>
<sequence length="194" mass="21088">MEHSSNKQLLTTRLVEMSVLAGCSYVLMFISFPIIPIVPYMKIDFADMPILIGTVLFGPVSGITIAGLKSLLYWLTTSGGSLIGLIGVGSSFLSSVTLILAFYLGNRFFGSMKNSLRIILVIALMMISLTVIMSLSNWIAVIPLYMSMVGMKIGMPLSSLILFGVVPFNLIKGIVVGGLFYAIKDKVLPRLKLK</sequence>
<evidence type="ECO:0000256" key="3">
    <source>
        <dbReference type="ARBA" id="ARBA00022448"/>
    </source>
</evidence>
<evidence type="ECO:0000256" key="4">
    <source>
        <dbReference type="ARBA" id="ARBA00022475"/>
    </source>
</evidence>
<feature type="transmembrane region" description="Helical" evidence="9">
    <location>
        <begin position="116"/>
        <end position="140"/>
    </location>
</feature>
<evidence type="ECO:0000256" key="1">
    <source>
        <dbReference type="ARBA" id="ARBA00004651"/>
    </source>
</evidence>
<keyword evidence="5 9" id="KW-0812">Transmembrane</keyword>
<evidence type="ECO:0000256" key="2">
    <source>
        <dbReference type="ARBA" id="ARBA00005540"/>
    </source>
</evidence>
<dbReference type="InterPro" id="IPR024529">
    <property type="entry name" value="ECF_trnsprt_substrate-spec"/>
</dbReference>
<organism evidence="10 11">
    <name type="scientific">Lentilactobacillus hilgardii</name>
    <name type="common">Lactobacillus hilgardii</name>
    <dbReference type="NCBI Taxonomy" id="1588"/>
    <lineage>
        <taxon>Bacteria</taxon>
        <taxon>Bacillati</taxon>
        <taxon>Bacillota</taxon>
        <taxon>Bacilli</taxon>
        <taxon>Lactobacillales</taxon>
        <taxon>Lactobacillaceae</taxon>
        <taxon>Lentilactobacillus</taxon>
    </lineage>
</organism>
<feature type="transmembrane region" description="Helical" evidence="9">
    <location>
        <begin position="81"/>
        <end position="104"/>
    </location>
</feature>
<dbReference type="GeneID" id="69058197"/>
<evidence type="ECO:0000256" key="8">
    <source>
        <dbReference type="PIRNR" id="PIRNR037778"/>
    </source>
</evidence>
<dbReference type="GO" id="GO:0005886">
    <property type="term" value="C:plasma membrane"/>
    <property type="evidence" value="ECO:0007669"/>
    <property type="project" value="UniProtKB-SubCell"/>
</dbReference>
<dbReference type="Pfam" id="PF12822">
    <property type="entry name" value="ECF_trnsprt"/>
    <property type="match status" value="1"/>
</dbReference>
<gene>
    <name evidence="10" type="ORF">GQR93_07465</name>
</gene>
<dbReference type="PIRSF" id="PIRSF037778">
    <property type="entry name" value="UCP037778_transp_RibU"/>
    <property type="match status" value="1"/>
</dbReference>
<dbReference type="Proteomes" id="UP000465035">
    <property type="component" value="Chromosome"/>
</dbReference>